<evidence type="ECO:0000256" key="3">
    <source>
        <dbReference type="ARBA" id="ARBA00022525"/>
    </source>
</evidence>
<dbReference type="Proteomes" id="UP000825729">
    <property type="component" value="Unassembled WGS sequence"/>
</dbReference>
<evidence type="ECO:0000313" key="7">
    <source>
        <dbReference type="EMBL" id="KAG9459551.1"/>
    </source>
</evidence>
<feature type="signal peptide" evidence="6">
    <location>
        <begin position="1"/>
        <end position="24"/>
    </location>
</feature>
<dbReference type="AlphaFoldDB" id="A0AAV7FH45"/>
<keyword evidence="2" id="KW-0052">Apoplast</keyword>
<protein>
    <submittedName>
        <fullName evidence="7">Uncharacterized protein</fullName>
    </submittedName>
</protein>
<evidence type="ECO:0000256" key="5">
    <source>
        <dbReference type="ARBA" id="ARBA00023591"/>
    </source>
</evidence>
<dbReference type="EMBL" id="JAINDJ010000002">
    <property type="protein sequence ID" value="KAG9459551.1"/>
    <property type="molecule type" value="Genomic_DNA"/>
</dbReference>
<evidence type="ECO:0000256" key="1">
    <source>
        <dbReference type="ARBA" id="ARBA00004271"/>
    </source>
</evidence>
<organism evidence="7 8">
    <name type="scientific">Aristolochia fimbriata</name>
    <name type="common">White veined hardy Dutchman's pipe vine</name>
    <dbReference type="NCBI Taxonomy" id="158543"/>
    <lineage>
        <taxon>Eukaryota</taxon>
        <taxon>Viridiplantae</taxon>
        <taxon>Streptophyta</taxon>
        <taxon>Embryophyta</taxon>
        <taxon>Tracheophyta</taxon>
        <taxon>Spermatophyta</taxon>
        <taxon>Magnoliopsida</taxon>
        <taxon>Magnoliidae</taxon>
        <taxon>Piperales</taxon>
        <taxon>Aristolochiaceae</taxon>
        <taxon>Aristolochia</taxon>
    </lineage>
</organism>
<dbReference type="GO" id="GO:0048046">
    <property type="term" value="C:apoplast"/>
    <property type="evidence" value="ECO:0007669"/>
    <property type="project" value="UniProtKB-SubCell"/>
</dbReference>
<keyword evidence="4 6" id="KW-0732">Signal</keyword>
<keyword evidence="8" id="KW-1185">Reference proteome</keyword>
<gene>
    <name evidence="7" type="ORF">H6P81_004059</name>
</gene>
<evidence type="ECO:0000256" key="2">
    <source>
        <dbReference type="ARBA" id="ARBA00022523"/>
    </source>
</evidence>
<evidence type="ECO:0000313" key="8">
    <source>
        <dbReference type="Proteomes" id="UP000825729"/>
    </source>
</evidence>
<dbReference type="InterPro" id="IPR006766">
    <property type="entry name" value="EXORDIUM-like"/>
</dbReference>
<name>A0AAV7FH45_ARIFI</name>
<proteinExistence type="inferred from homology"/>
<dbReference type="PANTHER" id="PTHR31279">
    <property type="entry name" value="PROTEIN EXORDIUM-LIKE 5"/>
    <property type="match status" value="1"/>
</dbReference>
<evidence type="ECO:0000256" key="6">
    <source>
        <dbReference type="SAM" id="SignalP"/>
    </source>
</evidence>
<evidence type="ECO:0000256" key="4">
    <source>
        <dbReference type="ARBA" id="ARBA00022729"/>
    </source>
</evidence>
<feature type="chain" id="PRO_5043989472" evidence="6">
    <location>
        <begin position="25"/>
        <end position="358"/>
    </location>
</feature>
<keyword evidence="3" id="KW-0964">Secreted</keyword>
<comment type="caution">
    <text evidence="7">The sequence shown here is derived from an EMBL/GenBank/DDBJ whole genome shotgun (WGS) entry which is preliminary data.</text>
</comment>
<accession>A0AAV7FH45</accession>
<sequence>MITKKKSACSLLLLLLIHVLVASTGVINGETINPAALVPSTTKLEYHGGPLLTGPPAVNVYLLWYGSFSPQHKLAVSDFFASFHSATPGSVSAWWRTVEAYRDARRAPVSGTVSLAAQASDPGCSLGKTLRRAHVASLARDAIAKKRLFPLDDDGGLYLVLTAPDVAVERFCMSSCGFHDSVAVSGRKVVFGHVGDPAAQCPGLCAWPYAVPTYGPPGAVPLVAPNGVGVDGMVMNVAAVLAGSATNPFGNGYFQGDALAPLEAATACAGMFGDGAYPGYPGKLMTDPRTRASFNVYGARGRRFLLPAMWDPLSLTCKKRLPVYQYHESELKSLLPRAEGRNIFSKTGATALCFGSGR</sequence>
<dbReference type="Pfam" id="PF04674">
    <property type="entry name" value="Phi_1"/>
    <property type="match status" value="1"/>
</dbReference>
<dbReference type="PANTHER" id="PTHR31279:SF58">
    <property type="entry name" value="PROTEIN EXORDIUM-LIKE 2"/>
    <property type="match status" value="1"/>
</dbReference>
<reference evidence="7 8" key="1">
    <citation type="submission" date="2021-07" db="EMBL/GenBank/DDBJ databases">
        <title>The Aristolochia fimbriata genome: insights into angiosperm evolution, floral development and chemical biosynthesis.</title>
        <authorList>
            <person name="Jiao Y."/>
        </authorList>
    </citation>
    <scope>NUCLEOTIDE SEQUENCE [LARGE SCALE GENOMIC DNA]</scope>
    <source>
        <strain evidence="7">IBCAS-2021</strain>
        <tissue evidence="7">Leaf</tissue>
    </source>
</reference>
<comment type="similarity">
    <text evidence="5">Belongs to the EXORDIUM family.</text>
</comment>
<comment type="subcellular location">
    <subcellularLocation>
        <location evidence="1">Secreted</location>
        <location evidence="1">Extracellular space</location>
        <location evidence="1">Apoplast</location>
    </subcellularLocation>
</comment>